<keyword evidence="2" id="KW-0436">Ligase</keyword>
<dbReference type="Gene3D" id="3.40.1190.10">
    <property type="entry name" value="Mur-like, catalytic domain"/>
    <property type="match status" value="1"/>
</dbReference>
<evidence type="ECO:0000256" key="6">
    <source>
        <dbReference type="ARBA" id="ARBA00022842"/>
    </source>
</evidence>
<feature type="domain" description="Mur ligase C-terminal" evidence="7">
    <location>
        <begin position="38"/>
        <end position="162"/>
    </location>
</feature>
<feature type="non-terminal residue" evidence="8">
    <location>
        <position position="1"/>
    </location>
</feature>
<keyword evidence="3" id="KW-0479">Metal-binding</keyword>
<proteinExistence type="inferred from homology"/>
<protein>
    <recommendedName>
        <fullName evidence="7">Mur ligase C-terminal domain-containing protein</fullName>
    </recommendedName>
</protein>
<dbReference type="SUPFAM" id="SSF53244">
    <property type="entry name" value="MurD-like peptide ligases, peptide-binding domain"/>
    <property type="match status" value="1"/>
</dbReference>
<dbReference type="PANTHER" id="PTHR11136">
    <property type="entry name" value="FOLYLPOLYGLUTAMATE SYNTHASE-RELATED"/>
    <property type="match status" value="1"/>
</dbReference>
<dbReference type="InterPro" id="IPR036615">
    <property type="entry name" value="Mur_ligase_C_dom_sf"/>
</dbReference>
<keyword evidence="4" id="KW-0547">Nucleotide-binding</keyword>
<name>A0A0F8WAV3_9ZZZZ</name>
<dbReference type="AlphaFoldDB" id="A0A0F8WAV3"/>
<keyword evidence="6" id="KW-0460">Magnesium</keyword>
<dbReference type="GO" id="GO:0004326">
    <property type="term" value="F:tetrahydrofolylpolyglutamate synthase activity"/>
    <property type="evidence" value="ECO:0007669"/>
    <property type="project" value="InterPro"/>
</dbReference>
<evidence type="ECO:0000256" key="1">
    <source>
        <dbReference type="ARBA" id="ARBA00008276"/>
    </source>
</evidence>
<organism evidence="8">
    <name type="scientific">marine sediment metagenome</name>
    <dbReference type="NCBI Taxonomy" id="412755"/>
    <lineage>
        <taxon>unclassified sequences</taxon>
        <taxon>metagenomes</taxon>
        <taxon>ecological metagenomes</taxon>
    </lineage>
</organism>
<dbReference type="InterPro" id="IPR004101">
    <property type="entry name" value="Mur_ligase_C"/>
</dbReference>
<gene>
    <name evidence="8" type="ORF">LCGC14_3090030</name>
</gene>
<evidence type="ECO:0000256" key="2">
    <source>
        <dbReference type="ARBA" id="ARBA00022598"/>
    </source>
</evidence>
<dbReference type="Gene3D" id="3.90.190.20">
    <property type="entry name" value="Mur ligase, C-terminal domain"/>
    <property type="match status" value="1"/>
</dbReference>
<dbReference type="InterPro" id="IPR001645">
    <property type="entry name" value="Folylpolyglutamate_synth"/>
</dbReference>
<dbReference type="InterPro" id="IPR036565">
    <property type="entry name" value="Mur-like_cat_sf"/>
</dbReference>
<evidence type="ECO:0000256" key="3">
    <source>
        <dbReference type="ARBA" id="ARBA00022723"/>
    </source>
</evidence>
<evidence type="ECO:0000256" key="4">
    <source>
        <dbReference type="ARBA" id="ARBA00022741"/>
    </source>
</evidence>
<dbReference type="GO" id="GO:0005524">
    <property type="term" value="F:ATP binding"/>
    <property type="evidence" value="ECO:0007669"/>
    <property type="project" value="UniProtKB-KW"/>
</dbReference>
<accession>A0A0F8WAV3</accession>
<sequence length="173" mass="19101">HQLLNAACAIGAIELLQPKVKISKEEIRRGLVKTTWPGRLEIKRYTIHDKRLTVILDGAHNVAGAEALKKAIRDSFSYKKLILVLGILKEKDIKGIVAQLAPLASRIIITRPQTPRAVEPEEIVEIAKEYSGSIVIKEKVSQAIRQAISYAESKDIILITGSLYTVSEAIKAI</sequence>
<comment type="similarity">
    <text evidence="1">Belongs to the folylpolyglutamate synthase family.</text>
</comment>
<keyword evidence="5" id="KW-0067">ATP-binding</keyword>
<dbReference type="Pfam" id="PF02875">
    <property type="entry name" value="Mur_ligase_C"/>
    <property type="match status" value="1"/>
</dbReference>
<evidence type="ECO:0000313" key="8">
    <source>
        <dbReference type="EMBL" id="KKK53912.1"/>
    </source>
</evidence>
<dbReference type="GO" id="GO:0046872">
    <property type="term" value="F:metal ion binding"/>
    <property type="evidence" value="ECO:0007669"/>
    <property type="project" value="UniProtKB-KW"/>
</dbReference>
<comment type="caution">
    <text evidence="8">The sequence shown here is derived from an EMBL/GenBank/DDBJ whole genome shotgun (WGS) entry which is preliminary data.</text>
</comment>
<dbReference type="GO" id="GO:0008841">
    <property type="term" value="F:dihydrofolate synthase activity"/>
    <property type="evidence" value="ECO:0007669"/>
    <property type="project" value="TreeGrafter"/>
</dbReference>
<evidence type="ECO:0000259" key="7">
    <source>
        <dbReference type="Pfam" id="PF02875"/>
    </source>
</evidence>
<reference evidence="8" key="1">
    <citation type="journal article" date="2015" name="Nature">
        <title>Complex archaea that bridge the gap between prokaryotes and eukaryotes.</title>
        <authorList>
            <person name="Spang A."/>
            <person name="Saw J.H."/>
            <person name="Jorgensen S.L."/>
            <person name="Zaremba-Niedzwiedzka K."/>
            <person name="Martijn J."/>
            <person name="Lind A.E."/>
            <person name="van Eijk R."/>
            <person name="Schleper C."/>
            <person name="Guy L."/>
            <person name="Ettema T.J."/>
        </authorList>
    </citation>
    <scope>NUCLEOTIDE SEQUENCE</scope>
</reference>
<dbReference type="GO" id="GO:0005737">
    <property type="term" value="C:cytoplasm"/>
    <property type="evidence" value="ECO:0007669"/>
    <property type="project" value="TreeGrafter"/>
</dbReference>
<evidence type="ECO:0000256" key="5">
    <source>
        <dbReference type="ARBA" id="ARBA00022840"/>
    </source>
</evidence>
<dbReference type="PANTHER" id="PTHR11136:SF0">
    <property type="entry name" value="DIHYDROFOLATE SYNTHETASE-RELATED"/>
    <property type="match status" value="1"/>
</dbReference>
<dbReference type="EMBL" id="LAZR01066268">
    <property type="protein sequence ID" value="KKK53912.1"/>
    <property type="molecule type" value="Genomic_DNA"/>
</dbReference>